<name>A0A0G9JWQ0_9BACT</name>
<dbReference type="GO" id="GO:0016887">
    <property type="term" value="F:ATP hydrolysis activity"/>
    <property type="evidence" value="ECO:0007669"/>
    <property type="project" value="InterPro"/>
</dbReference>
<organism evidence="2 3">
    <name type="scientific">Aliarcobacter butzleri L348</name>
    <dbReference type="NCBI Taxonomy" id="1447256"/>
    <lineage>
        <taxon>Bacteria</taxon>
        <taxon>Pseudomonadati</taxon>
        <taxon>Campylobacterota</taxon>
        <taxon>Epsilonproteobacteria</taxon>
        <taxon>Campylobacterales</taxon>
        <taxon>Arcobacteraceae</taxon>
        <taxon>Aliarcobacter</taxon>
    </lineage>
</organism>
<dbReference type="InterPro" id="IPR051396">
    <property type="entry name" value="Bact_Antivir_Def_Nuclease"/>
</dbReference>
<dbReference type="PANTHER" id="PTHR43581">
    <property type="entry name" value="ATP/GTP PHOSPHATASE"/>
    <property type="match status" value="1"/>
</dbReference>
<feature type="domain" description="Endonuclease GajA/Old nuclease/RecF-like AAA" evidence="1">
    <location>
        <begin position="1"/>
        <end position="334"/>
    </location>
</feature>
<reference evidence="2 3" key="1">
    <citation type="submission" date="2014-01" db="EMBL/GenBank/DDBJ databases">
        <title>Development of a Comparative Genomic Fingerprinting Assay for High Resolution Genotyping of Arcobacter butzleri.</title>
        <authorList>
            <person name="Webb A.L."/>
            <person name="Inglis G.D."/>
            <person name="Kruczkiewicz P."/>
            <person name="Selinger L.B."/>
            <person name="Taboada E.N."/>
        </authorList>
    </citation>
    <scope>NUCLEOTIDE SEQUENCE [LARGE SCALE GENOMIC DNA]</scope>
    <source>
        <strain evidence="2 3">L348</strain>
    </source>
</reference>
<dbReference type="EMBL" id="JAIQ01000171">
    <property type="protein sequence ID" value="KLD96387.1"/>
    <property type="molecule type" value="Genomic_DNA"/>
</dbReference>
<dbReference type="RefSeq" id="WP_046997402.1">
    <property type="nucleotide sequence ID" value="NZ_JAIQ01000171.1"/>
</dbReference>
<dbReference type="PANTHER" id="PTHR43581:SF4">
    <property type="entry name" value="ATP_GTP PHOSPHATASE"/>
    <property type="match status" value="1"/>
</dbReference>
<evidence type="ECO:0000259" key="1">
    <source>
        <dbReference type="Pfam" id="PF13175"/>
    </source>
</evidence>
<sequence>MKLKKLYIESFKNLKKINFDFIANNNINVLIGNNGCGKSNVIEAISSIFSTLYLNKKEFEFEFELVYDLQVSEDIFDTIRINFFENKLEIKSLLNEELLDSSKFLPSQIITIYSGEESRLWEKYYNNFYEKYKSEYIKNLSPYLFPKQELLYINKYYWDIAFLTLASSFIDTDDISPNKVIKSISFEFNQDTIKALYEKSPSLVTTFTNTLSEGKEQIDLSLEEFRDRAVDSHKTLFQKLATAYLPKNEKEKLINDITITFEDDTNLNDLSEGEKKRLLLKTVLNILAEDNTLVLFDEPDVFLHPKWQSELIKNFIDNKKSSVSILLTTHSPNILKNISSNNVFVLKKNIEGNIYQERPVSSLLGRDVNSILDETMDVSERNKEVEQLFKKYFEYISKKDFDQVKLIEKEILEITKDEEYFYDDEPKFAKAKAVIQRMKMFDK</sequence>
<dbReference type="PATRIC" id="fig|1447256.3.peg.2359"/>
<comment type="caution">
    <text evidence="2">The sequence shown here is derived from an EMBL/GenBank/DDBJ whole genome shotgun (WGS) entry which is preliminary data.</text>
</comment>
<evidence type="ECO:0000313" key="2">
    <source>
        <dbReference type="EMBL" id="KLD96387.1"/>
    </source>
</evidence>
<dbReference type="AlphaFoldDB" id="A0A0G9JWQ0"/>
<dbReference type="InterPro" id="IPR041685">
    <property type="entry name" value="AAA_GajA/Old/RecF-like"/>
</dbReference>
<proteinExistence type="predicted"/>
<accession>A0A0G9JWQ0</accession>
<dbReference type="Proteomes" id="UP000035514">
    <property type="component" value="Unassembled WGS sequence"/>
</dbReference>
<dbReference type="Pfam" id="PF13175">
    <property type="entry name" value="AAA_15"/>
    <property type="match status" value="1"/>
</dbReference>
<protein>
    <recommendedName>
        <fullName evidence="1">Endonuclease GajA/Old nuclease/RecF-like AAA domain-containing protein</fullName>
    </recommendedName>
</protein>
<evidence type="ECO:0000313" key="3">
    <source>
        <dbReference type="Proteomes" id="UP000035514"/>
    </source>
</evidence>
<dbReference type="SUPFAM" id="SSF52540">
    <property type="entry name" value="P-loop containing nucleoside triphosphate hydrolases"/>
    <property type="match status" value="1"/>
</dbReference>
<dbReference type="InterPro" id="IPR027417">
    <property type="entry name" value="P-loop_NTPase"/>
</dbReference>
<dbReference type="Gene3D" id="3.40.50.300">
    <property type="entry name" value="P-loop containing nucleotide triphosphate hydrolases"/>
    <property type="match status" value="1"/>
</dbReference>
<gene>
    <name evidence="2" type="ORF">AA20_12045</name>
</gene>
<dbReference type="GO" id="GO:0005524">
    <property type="term" value="F:ATP binding"/>
    <property type="evidence" value="ECO:0007669"/>
    <property type="project" value="InterPro"/>
</dbReference>
<dbReference type="CDD" id="cd00267">
    <property type="entry name" value="ABC_ATPase"/>
    <property type="match status" value="1"/>
</dbReference>